<dbReference type="KEGG" id="mhs:MOS_613"/>
<evidence type="ECO:0000256" key="4">
    <source>
        <dbReference type="ARBA" id="ARBA00023235"/>
    </source>
</evidence>
<comment type="function">
    <text evidence="5">Responsible for synthesis of pseudouridine from uracil-55 in the psi GC loop of transfer RNAs.</text>
</comment>
<keyword evidence="4 5" id="KW-0413">Isomerase</keyword>
<comment type="similarity">
    <text evidence="2 5">Belongs to the pseudouridine synthase TruB family. Type 1 subfamily.</text>
</comment>
<dbReference type="AlphaFoldDB" id="A0AAI8FE71"/>
<dbReference type="GO" id="GO:0160148">
    <property type="term" value="F:tRNA pseudouridine(55) synthase activity"/>
    <property type="evidence" value="ECO:0007669"/>
    <property type="project" value="UniProtKB-EC"/>
</dbReference>
<sequence>MIKLLYKPTNITSFKFIKNYARENNITKIGHTGTLDPLASGLMLIATDEDTKFIPYIDTQDKEYIVKLKFGFISDTYDIEGEIEEFSQNKVTLKQIEEQLKILVAKEEQLPPVFSAKKVNGQRSYDLARQNKFLDLKPIKIKVLEYNILNFDHSQQTLELQFRVSRGTYIRTLVHDLGQMLKIGAIMVELTRTKINFLDFSFLNQDLNVLDLIHLSQTKIDKFQLQQLMQGKVVSFEQNYKDQEETLLVFLNQAVGIATIKNKFLKSIKLFGNKIKIILNEQGNKNDK</sequence>
<evidence type="ECO:0000313" key="7">
    <source>
        <dbReference type="EMBL" id="AFX74523.1"/>
    </source>
</evidence>
<dbReference type="RefSeq" id="WP_015084251.1">
    <property type="nucleotide sequence ID" value="NC_019552.1"/>
</dbReference>
<dbReference type="EC" id="5.4.99.25" evidence="5"/>
<gene>
    <name evidence="5" type="primary">truB</name>
    <name evidence="7" type="ORF">MOS_613</name>
</gene>
<name>A0AAI8FE71_MESHY</name>
<dbReference type="GO" id="GO:1990481">
    <property type="term" value="P:mRNA pseudouridine synthesis"/>
    <property type="evidence" value="ECO:0007669"/>
    <property type="project" value="TreeGrafter"/>
</dbReference>
<dbReference type="Gene3D" id="3.30.2350.10">
    <property type="entry name" value="Pseudouridine synthase"/>
    <property type="match status" value="1"/>
</dbReference>
<dbReference type="SUPFAM" id="SSF55120">
    <property type="entry name" value="Pseudouridine synthase"/>
    <property type="match status" value="1"/>
</dbReference>
<dbReference type="GO" id="GO:0003723">
    <property type="term" value="F:RNA binding"/>
    <property type="evidence" value="ECO:0007669"/>
    <property type="project" value="InterPro"/>
</dbReference>
<dbReference type="InterPro" id="IPR014780">
    <property type="entry name" value="tRNA_psdUridine_synth_TruB"/>
</dbReference>
<dbReference type="InterPro" id="IPR020103">
    <property type="entry name" value="PsdUridine_synth_cat_dom_sf"/>
</dbReference>
<dbReference type="Pfam" id="PF01509">
    <property type="entry name" value="TruB_N"/>
    <property type="match status" value="1"/>
</dbReference>
<organism evidence="7 8">
    <name type="scientific">Mesomycoplasma hyorhinis SK76</name>
    <dbReference type="NCBI Taxonomy" id="1118964"/>
    <lineage>
        <taxon>Bacteria</taxon>
        <taxon>Bacillati</taxon>
        <taxon>Mycoplasmatota</taxon>
        <taxon>Mycoplasmoidales</taxon>
        <taxon>Metamycoplasmataceae</taxon>
        <taxon>Mesomycoplasma</taxon>
    </lineage>
</organism>
<dbReference type="InterPro" id="IPR002501">
    <property type="entry name" value="PsdUridine_synth_N"/>
</dbReference>
<evidence type="ECO:0000259" key="6">
    <source>
        <dbReference type="Pfam" id="PF01509"/>
    </source>
</evidence>
<dbReference type="HAMAP" id="MF_01080">
    <property type="entry name" value="TruB_bact"/>
    <property type="match status" value="1"/>
</dbReference>
<protein>
    <recommendedName>
        <fullName evidence="5">tRNA pseudouridine synthase B</fullName>
        <ecNumber evidence="5">5.4.99.25</ecNumber>
    </recommendedName>
    <alternativeName>
        <fullName evidence="5">tRNA pseudouridine(55) synthase</fullName>
        <shortName evidence="5">Psi55 synthase</shortName>
    </alternativeName>
    <alternativeName>
        <fullName evidence="5">tRNA pseudouridylate synthase</fullName>
    </alternativeName>
    <alternativeName>
        <fullName evidence="5">tRNA-uridine isomerase</fullName>
    </alternativeName>
</protein>
<feature type="domain" description="Pseudouridine synthase II N-terminal" evidence="6">
    <location>
        <begin position="25"/>
        <end position="170"/>
    </location>
</feature>
<evidence type="ECO:0000313" key="8">
    <source>
        <dbReference type="Proteomes" id="UP000009399"/>
    </source>
</evidence>
<evidence type="ECO:0000256" key="2">
    <source>
        <dbReference type="ARBA" id="ARBA00005642"/>
    </source>
</evidence>
<evidence type="ECO:0000256" key="3">
    <source>
        <dbReference type="ARBA" id="ARBA00022694"/>
    </source>
</evidence>
<feature type="active site" description="Nucleophile" evidence="5">
    <location>
        <position position="36"/>
    </location>
</feature>
<dbReference type="Proteomes" id="UP000009399">
    <property type="component" value="Chromosome"/>
</dbReference>
<dbReference type="PANTHER" id="PTHR13767">
    <property type="entry name" value="TRNA-PSEUDOURIDINE SYNTHASE"/>
    <property type="match status" value="1"/>
</dbReference>
<dbReference type="EMBL" id="CP003914">
    <property type="protein sequence ID" value="AFX74523.1"/>
    <property type="molecule type" value="Genomic_DNA"/>
</dbReference>
<dbReference type="PANTHER" id="PTHR13767:SF2">
    <property type="entry name" value="PSEUDOURIDYLATE SYNTHASE TRUB1"/>
    <property type="match status" value="1"/>
</dbReference>
<evidence type="ECO:0000256" key="5">
    <source>
        <dbReference type="HAMAP-Rule" id="MF_01080"/>
    </source>
</evidence>
<dbReference type="NCBIfam" id="TIGR00431">
    <property type="entry name" value="TruB"/>
    <property type="match status" value="1"/>
</dbReference>
<accession>A0AAI8FE71</accession>
<keyword evidence="3 5" id="KW-0819">tRNA processing</keyword>
<evidence type="ECO:0000256" key="1">
    <source>
        <dbReference type="ARBA" id="ARBA00000385"/>
    </source>
</evidence>
<comment type="catalytic activity">
    <reaction evidence="1 5">
        <text>uridine(55) in tRNA = pseudouridine(55) in tRNA</text>
        <dbReference type="Rhea" id="RHEA:42532"/>
        <dbReference type="Rhea" id="RHEA-COMP:10101"/>
        <dbReference type="Rhea" id="RHEA-COMP:10102"/>
        <dbReference type="ChEBI" id="CHEBI:65314"/>
        <dbReference type="ChEBI" id="CHEBI:65315"/>
        <dbReference type="EC" id="5.4.99.25"/>
    </reaction>
</comment>
<proteinExistence type="inferred from homology"/>
<dbReference type="GO" id="GO:0031119">
    <property type="term" value="P:tRNA pseudouridine synthesis"/>
    <property type="evidence" value="ECO:0007669"/>
    <property type="project" value="UniProtKB-UniRule"/>
</dbReference>
<reference evidence="7 8" key="1">
    <citation type="journal article" date="2013" name="Genome Announc.">
        <title>Complete Genome Sequence of Mycoplasma hyorhinis Strain SK76.</title>
        <authorList>
            <person name="Goodison S."/>
            <person name="Urquidi V."/>
            <person name="Kumar D."/>
            <person name="Reyes L."/>
            <person name="Rosser C.J."/>
        </authorList>
    </citation>
    <scope>NUCLEOTIDE SEQUENCE [LARGE SCALE GENOMIC DNA]</scope>
    <source>
        <strain evidence="7 8">SK76</strain>
    </source>
</reference>